<sequence length="189" mass="22102">MTLSTLLDKHFPSTGPNADFDEGAWIVDRAKNIYLWLHMGEEVYYKTQLGTSADGEQTYTDLARYENQIEIIDEYKLIPWSIMTTQQRECYQCRGRIFYGESYADIPRSSSHQFTMNMCRDCYNLTMSHHAKGNFIEKLATYDRDDKSIPELTELCKIAKQRRAYHFHIAEIEKEIAKKVATTLNPSIY</sequence>
<dbReference type="EMBL" id="LR798327">
    <property type="protein sequence ID" value="CAB5224329.1"/>
    <property type="molecule type" value="Genomic_DNA"/>
</dbReference>
<accession>A0A6J7X1I9</accession>
<reference evidence="2" key="1">
    <citation type="submission" date="2020-05" db="EMBL/GenBank/DDBJ databases">
        <authorList>
            <person name="Chiriac C."/>
            <person name="Salcher M."/>
            <person name="Ghai R."/>
            <person name="Kavagutti S V."/>
        </authorList>
    </citation>
    <scope>NUCLEOTIDE SEQUENCE</scope>
</reference>
<name>A0A6J7X1I9_9CAUD</name>
<evidence type="ECO:0000313" key="2">
    <source>
        <dbReference type="EMBL" id="CAB5224329.1"/>
    </source>
</evidence>
<protein>
    <submittedName>
        <fullName evidence="2">Uncharacterized protein</fullName>
    </submittedName>
</protein>
<evidence type="ECO:0000313" key="1">
    <source>
        <dbReference type="EMBL" id="CAB4158792.1"/>
    </source>
</evidence>
<proteinExistence type="predicted"/>
<gene>
    <name evidence="1" type="ORF">UFOVP705_25</name>
    <name evidence="2" type="ORF">UFOVP736_56</name>
</gene>
<dbReference type="EMBL" id="LR796685">
    <property type="protein sequence ID" value="CAB4158792.1"/>
    <property type="molecule type" value="Genomic_DNA"/>
</dbReference>
<organism evidence="2">
    <name type="scientific">uncultured Caudovirales phage</name>
    <dbReference type="NCBI Taxonomy" id="2100421"/>
    <lineage>
        <taxon>Viruses</taxon>
        <taxon>Duplodnaviria</taxon>
        <taxon>Heunggongvirae</taxon>
        <taxon>Uroviricota</taxon>
        <taxon>Caudoviricetes</taxon>
        <taxon>Peduoviridae</taxon>
        <taxon>Maltschvirus</taxon>
        <taxon>Maltschvirus maltsch</taxon>
    </lineage>
</organism>